<accession>A0ACB9CLX3</accession>
<gene>
    <name evidence="1" type="ORF">L6452_14768</name>
</gene>
<reference evidence="2" key="1">
    <citation type="journal article" date="2022" name="Mol. Ecol. Resour.">
        <title>The genomes of chicory, endive, great burdock and yacon provide insights into Asteraceae palaeo-polyploidization history and plant inulin production.</title>
        <authorList>
            <person name="Fan W."/>
            <person name="Wang S."/>
            <person name="Wang H."/>
            <person name="Wang A."/>
            <person name="Jiang F."/>
            <person name="Liu H."/>
            <person name="Zhao H."/>
            <person name="Xu D."/>
            <person name="Zhang Y."/>
        </authorList>
    </citation>
    <scope>NUCLEOTIDE SEQUENCE [LARGE SCALE GENOMIC DNA]</scope>
    <source>
        <strain evidence="2">cv. Niubang</strain>
    </source>
</reference>
<organism evidence="1 2">
    <name type="scientific">Arctium lappa</name>
    <name type="common">Greater burdock</name>
    <name type="synonym">Lappa major</name>
    <dbReference type="NCBI Taxonomy" id="4217"/>
    <lineage>
        <taxon>Eukaryota</taxon>
        <taxon>Viridiplantae</taxon>
        <taxon>Streptophyta</taxon>
        <taxon>Embryophyta</taxon>
        <taxon>Tracheophyta</taxon>
        <taxon>Spermatophyta</taxon>
        <taxon>Magnoliopsida</taxon>
        <taxon>eudicotyledons</taxon>
        <taxon>Gunneridae</taxon>
        <taxon>Pentapetalae</taxon>
        <taxon>asterids</taxon>
        <taxon>campanulids</taxon>
        <taxon>Asterales</taxon>
        <taxon>Asteraceae</taxon>
        <taxon>Carduoideae</taxon>
        <taxon>Cardueae</taxon>
        <taxon>Arctiinae</taxon>
        <taxon>Arctium</taxon>
    </lineage>
</organism>
<comment type="caution">
    <text evidence="1">The sequence shown here is derived from an EMBL/GenBank/DDBJ whole genome shotgun (WGS) entry which is preliminary data.</text>
</comment>
<keyword evidence="2" id="KW-1185">Reference proteome</keyword>
<dbReference type="Proteomes" id="UP001055879">
    <property type="component" value="Linkage Group LG04"/>
</dbReference>
<dbReference type="EMBL" id="CM042050">
    <property type="protein sequence ID" value="KAI3735276.1"/>
    <property type="molecule type" value="Genomic_DNA"/>
</dbReference>
<evidence type="ECO:0000313" key="2">
    <source>
        <dbReference type="Proteomes" id="UP001055879"/>
    </source>
</evidence>
<name>A0ACB9CLX3_ARCLA</name>
<reference evidence="1 2" key="2">
    <citation type="journal article" date="2022" name="Mol. Ecol. Resour.">
        <title>The genomes of chicory, endive, great burdock and yacon provide insights into Asteraceae paleo-polyploidization history and plant inulin production.</title>
        <authorList>
            <person name="Fan W."/>
            <person name="Wang S."/>
            <person name="Wang H."/>
            <person name="Wang A."/>
            <person name="Jiang F."/>
            <person name="Liu H."/>
            <person name="Zhao H."/>
            <person name="Xu D."/>
            <person name="Zhang Y."/>
        </authorList>
    </citation>
    <scope>NUCLEOTIDE SEQUENCE [LARGE SCALE GENOMIC DNA]</scope>
    <source>
        <strain evidence="2">cv. Niubang</strain>
    </source>
</reference>
<evidence type="ECO:0000313" key="1">
    <source>
        <dbReference type="EMBL" id="KAI3735276.1"/>
    </source>
</evidence>
<protein>
    <submittedName>
        <fullName evidence="1">Uncharacterized protein</fullName>
    </submittedName>
</protein>
<proteinExistence type="predicted"/>
<sequence>MKSPTLDVHAGHSPPSRIAGDIRFCTEVDLAITADLQRLPVERHGVGSHFFLVWKQRRWDYCGGSTKCLVGGKWLVSVILIYLTQATLEKRQYTRSYDSSFGRTRLTTNGQKIPQKEAVKLYEPRLTLLVVADLQSWIRALLLIDLKALTSLTAHFFRHYHRHQELPETRHRRYSRRLIWPSQQISRGCMLNTMELEAKALGLVSRVEMGLIRTFLGFSGFGIGVSAGLVIGCYLFIYFQPTDVKDPIIRPLVERDSETFQSLLPEKPLWVITQILTGYVFRDYNVAKPIIAEQIPKYEF</sequence>